<comment type="caution">
    <text evidence="1">The sequence shown here is derived from an EMBL/GenBank/DDBJ whole genome shotgun (WGS) entry which is preliminary data.</text>
</comment>
<sequence length="213" mass="23631">MKTYQINFNLNPTGTLDLKTVSTMAKPRCGVPDIINGTTRMRIASDIFHSHYALLEGNPKWPNVEYLTYSFAPGTREDAKKPFLNALLTWSFHTPFAFVFLEDFEAADIKISFERGEHGDGNPFDGPGRTVGHAFQPRYGILHFDGDEKWAVGAVPETVDIESVALHELGHGFGLAHSSVKEAVMTPAMEFGVTQRELNQDDILGIKALYATN</sequence>
<keyword evidence="2" id="KW-1185">Reference proteome</keyword>
<reference evidence="1 2" key="1">
    <citation type="journal article" date="2023" name="Science">
        <title>Complex scaffold remodeling in plant triterpene biosynthesis.</title>
        <authorList>
            <person name="De La Pena R."/>
            <person name="Hodgson H."/>
            <person name="Liu J.C."/>
            <person name="Stephenson M.J."/>
            <person name="Martin A.C."/>
            <person name="Owen C."/>
            <person name="Harkess A."/>
            <person name="Leebens-Mack J."/>
            <person name="Jimenez L.E."/>
            <person name="Osbourn A."/>
            <person name="Sattely E.S."/>
        </authorList>
    </citation>
    <scope>NUCLEOTIDE SEQUENCE [LARGE SCALE GENOMIC DNA]</scope>
    <source>
        <strain evidence="2">cv. JPN11</strain>
        <tissue evidence="1">Leaf</tissue>
    </source>
</reference>
<dbReference type="Proteomes" id="UP001164539">
    <property type="component" value="Chromosome 13"/>
</dbReference>
<evidence type="ECO:0000313" key="2">
    <source>
        <dbReference type="Proteomes" id="UP001164539"/>
    </source>
</evidence>
<protein>
    <submittedName>
        <fullName evidence="1">Metalloendoproteinase</fullName>
    </submittedName>
</protein>
<accession>A0ACC1WWC6</accession>
<dbReference type="EMBL" id="CM051406">
    <property type="protein sequence ID" value="KAJ4703018.1"/>
    <property type="molecule type" value="Genomic_DNA"/>
</dbReference>
<organism evidence="1 2">
    <name type="scientific">Melia azedarach</name>
    <name type="common">Chinaberry tree</name>
    <dbReference type="NCBI Taxonomy" id="155640"/>
    <lineage>
        <taxon>Eukaryota</taxon>
        <taxon>Viridiplantae</taxon>
        <taxon>Streptophyta</taxon>
        <taxon>Embryophyta</taxon>
        <taxon>Tracheophyta</taxon>
        <taxon>Spermatophyta</taxon>
        <taxon>Magnoliopsida</taxon>
        <taxon>eudicotyledons</taxon>
        <taxon>Gunneridae</taxon>
        <taxon>Pentapetalae</taxon>
        <taxon>rosids</taxon>
        <taxon>malvids</taxon>
        <taxon>Sapindales</taxon>
        <taxon>Meliaceae</taxon>
        <taxon>Melia</taxon>
    </lineage>
</organism>
<evidence type="ECO:0000313" key="1">
    <source>
        <dbReference type="EMBL" id="KAJ4703018.1"/>
    </source>
</evidence>
<gene>
    <name evidence="1" type="ORF">OWV82_022986</name>
</gene>
<proteinExistence type="predicted"/>
<name>A0ACC1WWC6_MELAZ</name>